<organism evidence="1 2">
    <name type="scientific">Arthrobacter phage Preamble</name>
    <dbReference type="NCBI Taxonomy" id="1772310"/>
    <lineage>
        <taxon>Viruses</taxon>
        <taxon>Duplodnaviria</taxon>
        <taxon>Heunggongvirae</taxon>
        <taxon>Uroviricota</taxon>
        <taxon>Caudoviricetes</taxon>
        <taxon>Korravirus</taxon>
        <taxon>Korravirus preamble</taxon>
    </lineage>
</organism>
<reference evidence="1 2" key="1">
    <citation type="submission" date="2015-11" db="EMBL/GenBank/DDBJ databases">
        <authorList>
            <person name="Chudoff D."/>
            <person name="Dunbar D."/>
            <person name="Jacobs-Sera D."/>
            <person name="Guerrero C.A."/>
            <person name="Bowman C.A."/>
            <person name="Russell D.A."/>
            <person name="Pope W.H."/>
            <person name="Hatfull G.F."/>
        </authorList>
    </citation>
    <scope>NUCLEOTIDE SEQUENCE [LARGE SCALE GENOMIC DNA]</scope>
</reference>
<dbReference type="KEGG" id="vg:40078694"/>
<evidence type="ECO:0000313" key="1">
    <source>
        <dbReference type="EMBL" id="ALY09808.1"/>
    </source>
</evidence>
<dbReference type="Proteomes" id="UP000222441">
    <property type="component" value="Segment"/>
</dbReference>
<dbReference type="EMBL" id="KU160659">
    <property type="protein sequence ID" value="ALY09808.1"/>
    <property type="molecule type" value="Genomic_DNA"/>
</dbReference>
<keyword evidence="2" id="KW-1185">Reference proteome</keyword>
<dbReference type="OrthoDB" id="21823at10239"/>
<evidence type="ECO:0000313" key="2">
    <source>
        <dbReference type="Proteomes" id="UP000222441"/>
    </source>
</evidence>
<dbReference type="GeneID" id="40078694"/>
<protein>
    <submittedName>
        <fullName evidence="1">Uncharacterized protein</fullName>
    </submittedName>
</protein>
<proteinExistence type="predicted"/>
<dbReference type="RefSeq" id="YP_009602828.1">
    <property type="nucleotide sequence ID" value="NC_041944.1"/>
</dbReference>
<gene>
    <name evidence="1" type="primary">26</name>
    <name evidence="1" type="ORF">PREAMBLE_26</name>
</gene>
<name>A0A0U4B4W3_9CAUD</name>
<accession>A0A0U4B4W3</accession>
<sequence length="92" mass="10161">MTGWQTVWLTRVYGWGLTGGPTTDLIRSQPVSVNYQPARTTRELKLTTASGEPVVIPANTDLMASYSVAQKSMVLIKYNGVHYVDANAVRFL</sequence>